<dbReference type="EMBL" id="ANCE01000146">
    <property type="protein sequence ID" value="EMK23390.1"/>
    <property type="molecule type" value="Genomic_DNA"/>
</dbReference>
<comment type="caution">
    <text evidence="2">The sequence shown here is derived from an EMBL/GenBank/DDBJ whole genome shotgun (WGS) entry which is preliminary data.</text>
</comment>
<evidence type="ECO:0000313" key="2">
    <source>
        <dbReference type="EMBL" id="EMK23390.1"/>
    </source>
</evidence>
<accession>M6F4R0</accession>
<sequence>MGTLTKLESHSPNVGTLTKLESHSPNVGTLTKIESQFYFRCVLKSYE</sequence>
<evidence type="ECO:0000256" key="1">
    <source>
        <dbReference type="SAM" id="MobiDB-lite"/>
    </source>
</evidence>
<reference evidence="2 3" key="1">
    <citation type="submission" date="2013-01" db="EMBL/GenBank/DDBJ databases">
        <authorList>
            <person name="Harkins D.M."/>
            <person name="Durkin A.S."/>
            <person name="Brinkac L.M."/>
            <person name="Haft D.H."/>
            <person name="Selengut J.D."/>
            <person name="Sanka R."/>
            <person name="DePew J."/>
            <person name="Purushe J."/>
            <person name="Galloway R.L."/>
            <person name="Vinetz J.M."/>
            <person name="Sutton G.G."/>
            <person name="Nierman W.C."/>
            <person name="Fouts D.E."/>
        </authorList>
    </citation>
    <scope>NUCLEOTIDE SEQUENCE [LARGE SCALE GENOMIC DNA]</scope>
    <source>
        <strain evidence="2 3">Nikolaevo</strain>
    </source>
</reference>
<dbReference type="Proteomes" id="UP000011980">
    <property type="component" value="Unassembled WGS sequence"/>
</dbReference>
<organism evidence="2 3">
    <name type="scientific">Leptospira kirschneri serovar Bulgarica str. Nikolaevo</name>
    <dbReference type="NCBI Taxonomy" id="1240687"/>
    <lineage>
        <taxon>Bacteria</taxon>
        <taxon>Pseudomonadati</taxon>
        <taxon>Spirochaetota</taxon>
        <taxon>Spirochaetia</taxon>
        <taxon>Leptospirales</taxon>
        <taxon>Leptospiraceae</taxon>
        <taxon>Leptospira</taxon>
    </lineage>
</organism>
<evidence type="ECO:0000313" key="3">
    <source>
        <dbReference type="Proteomes" id="UP000011980"/>
    </source>
</evidence>
<protein>
    <submittedName>
        <fullName evidence="2">Uncharacterized protein</fullName>
    </submittedName>
</protein>
<name>M6F4R0_9LEPT</name>
<gene>
    <name evidence="2" type="ORF">LEP1GSC008_1735</name>
</gene>
<dbReference type="PATRIC" id="fig|1240687.3.peg.3011"/>
<proteinExistence type="predicted"/>
<feature type="region of interest" description="Disordered" evidence="1">
    <location>
        <begin position="1"/>
        <end position="20"/>
    </location>
</feature>
<dbReference type="AlphaFoldDB" id="M6F4R0"/>